<dbReference type="Proteomes" id="UP000254512">
    <property type="component" value="Unassembled WGS sequence"/>
</dbReference>
<feature type="signal peptide" evidence="16">
    <location>
        <begin position="1"/>
        <end position="22"/>
    </location>
</feature>
<keyword evidence="11 15" id="KW-0408">Iron</keyword>
<dbReference type="PANTHER" id="PTHR38604:SF1">
    <property type="entry name" value="PERIPLASMIC NITRATE REDUCTASE, ELECTRON TRANSFER SUBUNIT"/>
    <property type="match status" value="1"/>
</dbReference>
<feature type="binding site" description="axial binding residue" evidence="15">
    <location>
        <position position="70"/>
    </location>
    <ligand>
        <name>heme c</name>
        <dbReference type="ChEBI" id="CHEBI:61717"/>
        <label>1</label>
    </ligand>
    <ligandPart>
        <name>Fe</name>
        <dbReference type="ChEBI" id="CHEBI:18248"/>
    </ligandPart>
</feature>
<sequence length="150" mass="16510">MKNKLTFSLVLAVLLGSATVAAVEEGTGIKSLRGATEIGETNVAPGIKSVPKNQDRFSLNYVNQPPMIPHAIDGYQVNQSNNACLQCHDVDVYRKTGAPRVSPTHFMDRDNKVLTEISPRRYFCLQCHVPQAHTDELVENEFVPAGKFGK</sequence>
<evidence type="ECO:0000256" key="13">
    <source>
        <dbReference type="PIRNR" id="PIRNR006105"/>
    </source>
</evidence>
<evidence type="ECO:0000256" key="7">
    <source>
        <dbReference type="ARBA" id="ARBA00022723"/>
    </source>
</evidence>
<feature type="chain" id="PRO_5017003280" description="Periplasmic nitrate reductase, electron transfer subunit" evidence="16">
    <location>
        <begin position="23"/>
        <end position="150"/>
    </location>
</feature>
<evidence type="ECO:0000256" key="5">
    <source>
        <dbReference type="ARBA" id="ARBA00022448"/>
    </source>
</evidence>
<dbReference type="PANTHER" id="PTHR38604">
    <property type="entry name" value="PERIPLASMIC NITRATE REDUCTASE, ELECTRON TRANSFER SUBUNIT"/>
    <property type="match status" value="1"/>
</dbReference>
<feature type="binding site" description="axial binding residue" evidence="15">
    <location>
        <position position="105"/>
    </location>
    <ligand>
        <name>heme c</name>
        <dbReference type="ChEBI" id="CHEBI:61717"/>
        <label>2</label>
    </ligand>
    <ligandPart>
        <name>Fe</name>
        <dbReference type="ChEBI" id="CHEBI:18248"/>
    </ligandPart>
</feature>
<feature type="binding site" description="covalent" evidence="14">
    <location>
        <position position="84"/>
    </location>
    <ligand>
        <name>heme c</name>
        <dbReference type="ChEBI" id="CHEBI:61717"/>
        <label>1</label>
    </ligand>
</feature>
<dbReference type="GO" id="GO:0046872">
    <property type="term" value="F:metal ion binding"/>
    <property type="evidence" value="ECO:0007669"/>
    <property type="project" value="UniProtKB-KW"/>
</dbReference>
<evidence type="ECO:0000256" key="11">
    <source>
        <dbReference type="ARBA" id="ARBA00023004"/>
    </source>
</evidence>
<feature type="binding site" description="covalent" evidence="14">
    <location>
        <position position="127"/>
    </location>
    <ligand>
        <name>heme c</name>
        <dbReference type="ChEBI" id="CHEBI:61717"/>
        <label>2</label>
    </ligand>
</feature>
<dbReference type="RefSeq" id="WP_005505657.1">
    <property type="nucleotide sequence ID" value="NZ_CABMOB010000001.1"/>
</dbReference>
<evidence type="ECO:0000313" key="18">
    <source>
        <dbReference type="Proteomes" id="UP000254512"/>
    </source>
</evidence>
<dbReference type="Gene3D" id="1.10.1130.10">
    <property type="entry name" value="Flavocytochrome C3, Chain A"/>
    <property type="match status" value="1"/>
</dbReference>
<dbReference type="AlphaFoldDB" id="A0A377HM36"/>
<dbReference type="GO" id="GO:0009061">
    <property type="term" value="P:anaerobic respiration"/>
    <property type="evidence" value="ECO:0007669"/>
    <property type="project" value="InterPro"/>
</dbReference>
<evidence type="ECO:0000256" key="9">
    <source>
        <dbReference type="ARBA" id="ARBA00022764"/>
    </source>
</evidence>
<proteinExistence type="inferred from homology"/>
<keyword evidence="9 13" id="KW-0574">Periplasm</keyword>
<evidence type="ECO:0000256" key="3">
    <source>
        <dbReference type="ARBA" id="ARBA00007368"/>
    </source>
</evidence>
<dbReference type="InterPro" id="IPR036280">
    <property type="entry name" value="Multihaem_cyt_sf"/>
</dbReference>
<dbReference type="GO" id="GO:0042597">
    <property type="term" value="C:periplasmic space"/>
    <property type="evidence" value="ECO:0007669"/>
    <property type="project" value="UniProtKB-SubCell"/>
</dbReference>
<keyword evidence="5 13" id="KW-0813">Transport</keyword>
<keyword evidence="10 13" id="KW-0249">Electron transport</keyword>
<dbReference type="SUPFAM" id="SSF48695">
    <property type="entry name" value="Multiheme cytochromes"/>
    <property type="match status" value="1"/>
</dbReference>
<comment type="subcellular location">
    <subcellularLocation>
        <location evidence="2 13">Periplasm</location>
    </subcellularLocation>
</comment>
<evidence type="ECO:0000256" key="4">
    <source>
        <dbReference type="ARBA" id="ARBA00013773"/>
    </source>
</evidence>
<comment type="similarity">
    <text evidence="3 13">Belongs to the NapB family.</text>
</comment>
<evidence type="ECO:0000256" key="8">
    <source>
        <dbReference type="ARBA" id="ARBA00022729"/>
    </source>
</evidence>
<dbReference type="InterPro" id="IPR005591">
    <property type="entry name" value="NapB"/>
</dbReference>
<dbReference type="KEGG" id="gho:AL542_17610"/>
<evidence type="ECO:0000256" key="10">
    <source>
        <dbReference type="ARBA" id="ARBA00022982"/>
    </source>
</evidence>
<feature type="binding site" description="axial binding residue" evidence="15">
    <location>
        <position position="88"/>
    </location>
    <ligand>
        <name>heme c</name>
        <dbReference type="ChEBI" id="CHEBI:61717"/>
        <label>1</label>
    </ligand>
    <ligandPart>
        <name>Fe</name>
        <dbReference type="ChEBI" id="CHEBI:18248"/>
    </ligandPart>
</feature>
<evidence type="ECO:0000256" key="14">
    <source>
        <dbReference type="PIRSR" id="PIRSR006105-1"/>
    </source>
</evidence>
<gene>
    <name evidence="17" type="primary">napB</name>
    <name evidence="17" type="ORF">NCTC11645_01683</name>
</gene>
<feature type="binding site" description="covalent" evidence="14">
    <location>
        <position position="87"/>
    </location>
    <ligand>
        <name>heme c</name>
        <dbReference type="ChEBI" id="CHEBI:61717"/>
        <label>1</label>
    </ligand>
</feature>
<evidence type="ECO:0000256" key="12">
    <source>
        <dbReference type="ARBA" id="ARBA00031832"/>
    </source>
</evidence>
<accession>A0A377HM36</accession>
<dbReference type="FunFam" id="1.10.1130.10:FF:000001">
    <property type="entry name" value="Periplasmic nitrate reductase, electron transfer subunit"/>
    <property type="match status" value="1"/>
</dbReference>
<evidence type="ECO:0000256" key="6">
    <source>
        <dbReference type="ARBA" id="ARBA00022617"/>
    </source>
</evidence>
<dbReference type="PIRSF" id="PIRSF006105">
    <property type="entry name" value="NapB"/>
    <property type="match status" value="1"/>
</dbReference>
<comment type="subunit">
    <text evidence="13">Component of the periplasmic nitrate reductase NapAB complex composed of NapA and NapB.</text>
</comment>
<organism evidence="17 18">
    <name type="scientific">Grimontia hollisae</name>
    <name type="common">Vibrio hollisae</name>
    <dbReference type="NCBI Taxonomy" id="673"/>
    <lineage>
        <taxon>Bacteria</taxon>
        <taxon>Pseudomonadati</taxon>
        <taxon>Pseudomonadota</taxon>
        <taxon>Gammaproteobacteria</taxon>
        <taxon>Vibrionales</taxon>
        <taxon>Vibrionaceae</taxon>
        <taxon>Grimontia</taxon>
    </lineage>
</organism>
<dbReference type="GeneID" id="58897775"/>
<keyword evidence="6 14" id="KW-0349">Heme</keyword>
<reference evidence="17 18" key="1">
    <citation type="submission" date="2018-06" db="EMBL/GenBank/DDBJ databases">
        <authorList>
            <consortium name="Pathogen Informatics"/>
            <person name="Doyle S."/>
        </authorList>
    </citation>
    <scope>NUCLEOTIDE SEQUENCE [LARGE SCALE GENOMIC DNA]</scope>
    <source>
        <strain evidence="17 18">NCTC11645</strain>
    </source>
</reference>
<comment type="PTM">
    <text evidence="14">Binds 2 heme C groups per subunit.</text>
</comment>
<protein>
    <recommendedName>
        <fullName evidence="4 13">Periplasmic nitrate reductase, electron transfer subunit</fullName>
    </recommendedName>
    <alternativeName>
        <fullName evidence="12 13">Diheme cytochrome c NapB</fullName>
    </alternativeName>
</protein>
<evidence type="ECO:0000256" key="16">
    <source>
        <dbReference type="SAM" id="SignalP"/>
    </source>
</evidence>
<evidence type="ECO:0000256" key="2">
    <source>
        <dbReference type="ARBA" id="ARBA00004418"/>
    </source>
</evidence>
<evidence type="ECO:0000256" key="1">
    <source>
        <dbReference type="ARBA" id="ARBA00002599"/>
    </source>
</evidence>
<dbReference type="STRING" id="673.AL542_17610"/>
<evidence type="ECO:0000313" key="17">
    <source>
        <dbReference type="EMBL" id="STO57298.1"/>
    </source>
</evidence>
<name>A0A377HM36_GRIHO</name>
<keyword evidence="7 15" id="KW-0479">Metal-binding</keyword>
<dbReference type="EMBL" id="UGHD01000002">
    <property type="protein sequence ID" value="STO57298.1"/>
    <property type="molecule type" value="Genomic_DNA"/>
</dbReference>
<dbReference type="Pfam" id="PF03892">
    <property type="entry name" value="NapB"/>
    <property type="match status" value="1"/>
</dbReference>
<evidence type="ECO:0000256" key="15">
    <source>
        <dbReference type="PIRSR" id="PIRSR006105-2"/>
    </source>
</evidence>
<feature type="binding site" description="axial binding residue" evidence="15">
    <location>
        <position position="128"/>
    </location>
    <ligand>
        <name>heme c</name>
        <dbReference type="ChEBI" id="CHEBI:61717"/>
        <label>2</label>
    </ligand>
    <ligandPart>
        <name>Fe</name>
        <dbReference type="ChEBI" id="CHEBI:18248"/>
    </ligandPart>
</feature>
<feature type="binding site" description="covalent" evidence="14">
    <location>
        <position position="124"/>
    </location>
    <ligand>
        <name>heme c</name>
        <dbReference type="ChEBI" id="CHEBI:61717"/>
        <label>2</label>
    </ligand>
</feature>
<keyword evidence="8 16" id="KW-0732">Signal</keyword>
<comment type="function">
    <text evidence="1">Electron transfer subunit of the periplasmic nitrate reductase complex NapAB. Receives electrons from the membrane-anchored tetraheme c-type NapC protein and transfers these to NapA subunit, thus allowing electron flow between membrane and periplasm. Essential for periplasmic nitrate reduction with nitrate as the terminal electron acceptor.</text>
</comment>